<protein>
    <recommendedName>
        <fullName evidence="3">Copia protein</fullName>
    </recommendedName>
</protein>
<dbReference type="Proteomes" id="UP000765509">
    <property type="component" value="Unassembled WGS sequence"/>
</dbReference>
<organism evidence="1 2">
    <name type="scientific">Austropuccinia psidii MF-1</name>
    <dbReference type="NCBI Taxonomy" id="1389203"/>
    <lineage>
        <taxon>Eukaryota</taxon>
        <taxon>Fungi</taxon>
        <taxon>Dikarya</taxon>
        <taxon>Basidiomycota</taxon>
        <taxon>Pucciniomycotina</taxon>
        <taxon>Pucciniomycetes</taxon>
        <taxon>Pucciniales</taxon>
        <taxon>Sphaerophragmiaceae</taxon>
        <taxon>Austropuccinia</taxon>
    </lineage>
</organism>
<dbReference type="OrthoDB" id="413361at2759"/>
<dbReference type="PANTHER" id="PTHR11439">
    <property type="entry name" value="GAG-POL-RELATED RETROTRANSPOSON"/>
    <property type="match status" value="1"/>
</dbReference>
<evidence type="ECO:0008006" key="3">
    <source>
        <dbReference type="Google" id="ProtNLM"/>
    </source>
</evidence>
<dbReference type="AlphaFoldDB" id="A0A9Q3JIA3"/>
<proteinExistence type="predicted"/>
<reference evidence="1" key="1">
    <citation type="submission" date="2021-03" db="EMBL/GenBank/DDBJ databases">
        <title>Draft genome sequence of rust myrtle Austropuccinia psidii MF-1, a brazilian biotype.</title>
        <authorList>
            <person name="Quecine M.C."/>
            <person name="Pachon D.M.R."/>
            <person name="Bonatelli M.L."/>
            <person name="Correr F.H."/>
            <person name="Franceschini L.M."/>
            <person name="Leite T.F."/>
            <person name="Margarido G.R.A."/>
            <person name="Almeida C.A."/>
            <person name="Ferrarezi J.A."/>
            <person name="Labate C.A."/>
        </authorList>
    </citation>
    <scope>NUCLEOTIDE SEQUENCE</scope>
    <source>
        <strain evidence="1">MF-1</strain>
    </source>
</reference>
<keyword evidence="2" id="KW-1185">Reference proteome</keyword>
<accession>A0A9Q3JIA3</accession>
<sequence length="269" mass="30627">MLDCKIVKTPCNGNFLQEIEENSQVINLAEYQQAIGSLNYPAQHTRPEIMYTVNQLSRYCTNPTTKHWIALKHLLRYLKGTMKFNLIYKKTKSPSLISELMGWADADYENAKEDHETISGYVIQVYDNPVCWLSKRQSVVAQSTTEAEYISMNVCAKHMQWLSFVLRDLGQAIEKPTLFNDNSGAVIISKKASLNINTKHIEVQYQYSRDCILNKLLTVIQVSTTQMIADVLTKPLGVQKLREFDQQLHLEDPGGVSENLSDLCGNKEC</sequence>
<name>A0A9Q3JIA3_9BASI</name>
<dbReference type="CDD" id="cd09272">
    <property type="entry name" value="RNase_HI_RT_Ty1"/>
    <property type="match status" value="1"/>
</dbReference>
<comment type="caution">
    <text evidence="1">The sequence shown here is derived from an EMBL/GenBank/DDBJ whole genome shotgun (WGS) entry which is preliminary data.</text>
</comment>
<gene>
    <name evidence="1" type="ORF">O181_102241</name>
</gene>
<dbReference type="PANTHER" id="PTHR11439:SF483">
    <property type="entry name" value="PEPTIDE SYNTHASE GLIP-LIKE, PUTATIVE (AFU_ORTHOLOGUE AFUA_3G12920)-RELATED"/>
    <property type="match status" value="1"/>
</dbReference>
<evidence type="ECO:0000313" key="2">
    <source>
        <dbReference type="Proteomes" id="UP000765509"/>
    </source>
</evidence>
<evidence type="ECO:0000313" key="1">
    <source>
        <dbReference type="EMBL" id="MBW0562526.1"/>
    </source>
</evidence>
<dbReference type="EMBL" id="AVOT02072698">
    <property type="protein sequence ID" value="MBW0562526.1"/>
    <property type="molecule type" value="Genomic_DNA"/>
</dbReference>